<dbReference type="Gene3D" id="1.10.1200.10">
    <property type="entry name" value="ACP-like"/>
    <property type="match status" value="2"/>
</dbReference>
<dbReference type="PANTHER" id="PTHR45527">
    <property type="entry name" value="NONRIBOSOMAL PEPTIDE SYNTHETASE"/>
    <property type="match status" value="1"/>
</dbReference>
<dbReference type="Gene3D" id="3.40.50.12780">
    <property type="entry name" value="N-terminal domain of ligase-like"/>
    <property type="match status" value="2"/>
</dbReference>
<dbReference type="CDD" id="cd19545">
    <property type="entry name" value="FUM14_C_NRPS-like"/>
    <property type="match status" value="1"/>
</dbReference>
<dbReference type="InterPro" id="IPR002018">
    <property type="entry name" value="CarbesteraseB"/>
</dbReference>
<evidence type="ECO:0000256" key="2">
    <source>
        <dbReference type="ARBA" id="ARBA00022450"/>
    </source>
</evidence>
<dbReference type="SMART" id="SM00823">
    <property type="entry name" value="PKS_PP"/>
    <property type="match status" value="2"/>
</dbReference>
<dbReference type="InterPro" id="IPR042099">
    <property type="entry name" value="ANL_N_sf"/>
</dbReference>
<dbReference type="InterPro" id="IPR019826">
    <property type="entry name" value="Carboxylesterase_B_AS"/>
</dbReference>
<dbReference type="CDD" id="cd05918">
    <property type="entry name" value="A_NRPS_SidN3_like"/>
    <property type="match status" value="2"/>
</dbReference>
<keyword evidence="5" id="KW-0378">Hydrolase</keyword>
<dbReference type="PANTHER" id="PTHR45527:SF16">
    <property type="entry name" value="NONRIBOSOMAL PEPTIDE SYNTHASE ATNA-RELATED"/>
    <property type="match status" value="1"/>
</dbReference>
<evidence type="ECO:0000313" key="8">
    <source>
        <dbReference type="EMBL" id="RAR03534.1"/>
    </source>
</evidence>
<dbReference type="PROSITE" id="PS00455">
    <property type="entry name" value="AMP_BINDING"/>
    <property type="match status" value="1"/>
</dbReference>
<dbReference type="FunFam" id="3.30.559.30:FF:000003">
    <property type="entry name" value="Nonribosomal peptide synthase SidD"/>
    <property type="match status" value="1"/>
</dbReference>
<dbReference type="PROSITE" id="PS50075">
    <property type="entry name" value="CARRIER"/>
    <property type="match status" value="2"/>
</dbReference>
<dbReference type="InterPro" id="IPR000873">
    <property type="entry name" value="AMP-dep_synth/lig_dom"/>
</dbReference>
<organism evidence="8 9">
    <name type="scientific">Stemphylium lycopersici</name>
    <name type="common">Tomato gray leaf spot disease fungus</name>
    <name type="synonym">Thyrospora lycopersici</name>
    <dbReference type="NCBI Taxonomy" id="183478"/>
    <lineage>
        <taxon>Eukaryota</taxon>
        <taxon>Fungi</taxon>
        <taxon>Dikarya</taxon>
        <taxon>Ascomycota</taxon>
        <taxon>Pezizomycotina</taxon>
        <taxon>Dothideomycetes</taxon>
        <taxon>Pleosporomycetidae</taxon>
        <taxon>Pleosporales</taxon>
        <taxon>Pleosporineae</taxon>
        <taxon>Pleosporaceae</taxon>
        <taxon>Stemphylium</taxon>
    </lineage>
</organism>
<dbReference type="FunFam" id="1.10.1200.10:FF:000005">
    <property type="entry name" value="Nonribosomal peptide synthetase 1"/>
    <property type="match status" value="1"/>
</dbReference>
<dbReference type="InterPro" id="IPR001242">
    <property type="entry name" value="Condensation_dom"/>
</dbReference>
<dbReference type="FunFam" id="3.30.300.30:FF:000015">
    <property type="entry name" value="Nonribosomal peptide synthase SidD"/>
    <property type="match status" value="2"/>
</dbReference>
<evidence type="ECO:0000256" key="4">
    <source>
        <dbReference type="ARBA" id="ARBA00022598"/>
    </source>
</evidence>
<dbReference type="GO" id="GO:0031177">
    <property type="term" value="F:phosphopantetheine binding"/>
    <property type="evidence" value="ECO:0007669"/>
    <property type="project" value="InterPro"/>
</dbReference>
<keyword evidence="4" id="KW-0436">Ligase</keyword>
<dbReference type="SUPFAM" id="SSF52777">
    <property type="entry name" value="CoA-dependent acyltransferases"/>
    <property type="match status" value="4"/>
</dbReference>
<gene>
    <name evidence="8" type="ORF">DDE83_008179</name>
</gene>
<dbReference type="GO" id="GO:0043041">
    <property type="term" value="P:amino acid activation for nonribosomal peptide biosynthetic process"/>
    <property type="evidence" value="ECO:0007669"/>
    <property type="project" value="TreeGrafter"/>
</dbReference>
<dbReference type="Pfam" id="PF00550">
    <property type="entry name" value="PP-binding"/>
    <property type="match status" value="2"/>
</dbReference>
<dbReference type="Pfam" id="PF00668">
    <property type="entry name" value="Condensation"/>
    <property type="match status" value="2"/>
</dbReference>
<accession>A0A364MUC9</accession>
<name>A0A364MUC9_STELY</name>
<dbReference type="Proteomes" id="UP000249619">
    <property type="component" value="Unassembled WGS sequence"/>
</dbReference>
<keyword evidence="2" id="KW-0596">Phosphopantetheine</keyword>
<dbReference type="Pfam" id="PF00501">
    <property type="entry name" value="AMP-binding"/>
    <property type="match status" value="2"/>
</dbReference>
<comment type="similarity">
    <text evidence="1">Belongs to the type-B carboxylesterase/lipase family.</text>
</comment>
<dbReference type="NCBIfam" id="TIGR01733">
    <property type="entry name" value="AA-adenyl-dom"/>
    <property type="match status" value="1"/>
</dbReference>
<protein>
    <submittedName>
        <fullName evidence="8">Nonribosomal peptide synthase</fullName>
    </submittedName>
</protein>
<dbReference type="EMBL" id="QGDH01000176">
    <property type="protein sequence ID" value="RAR03534.1"/>
    <property type="molecule type" value="Genomic_DNA"/>
</dbReference>
<comment type="caution">
    <text evidence="8">The sequence shown here is derived from an EMBL/GenBank/DDBJ whole genome shotgun (WGS) entry which is preliminary data.</text>
</comment>
<evidence type="ECO:0000256" key="6">
    <source>
        <dbReference type="ARBA" id="ARBA00029454"/>
    </source>
</evidence>
<feature type="domain" description="Carrier" evidence="7">
    <location>
        <begin position="1441"/>
        <end position="1531"/>
    </location>
</feature>
<dbReference type="GO" id="GO:0016874">
    <property type="term" value="F:ligase activity"/>
    <property type="evidence" value="ECO:0007669"/>
    <property type="project" value="UniProtKB-KW"/>
</dbReference>
<keyword evidence="3" id="KW-0597">Phosphoprotein</keyword>
<evidence type="ECO:0000313" key="9">
    <source>
        <dbReference type="Proteomes" id="UP000249619"/>
    </source>
</evidence>
<reference evidence="9" key="1">
    <citation type="submission" date="2018-05" db="EMBL/GenBank/DDBJ databases">
        <title>Draft genome sequence of Stemphylium lycopersici strain CIDEFI 213.</title>
        <authorList>
            <person name="Medina R."/>
            <person name="Franco M.E.E."/>
            <person name="Lucentini C.G."/>
            <person name="Saparrat M.C.N."/>
            <person name="Balatti P.A."/>
        </authorList>
    </citation>
    <scope>NUCLEOTIDE SEQUENCE [LARGE SCALE GENOMIC DNA]</scope>
    <source>
        <strain evidence="9">CIDEFI 213</strain>
    </source>
</reference>
<comment type="similarity">
    <text evidence="6">Belongs to the NRP synthetase family.</text>
</comment>
<dbReference type="Gene3D" id="3.30.559.30">
    <property type="entry name" value="Nonribosomal peptide synthetase, condensation domain"/>
    <property type="match status" value="2"/>
</dbReference>
<dbReference type="PROSITE" id="PS00012">
    <property type="entry name" value="PHOSPHOPANTETHEINE"/>
    <property type="match status" value="2"/>
</dbReference>
<dbReference type="GO" id="GO:0005737">
    <property type="term" value="C:cytoplasm"/>
    <property type="evidence" value="ECO:0007669"/>
    <property type="project" value="TreeGrafter"/>
</dbReference>
<dbReference type="SUPFAM" id="SSF56801">
    <property type="entry name" value="Acetyl-CoA synthetase-like"/>
    <property type="match status" value="2"/>
</dbReference>
<dbReference type="InterPro" id="IPR036736">
    <property type="entry name" value="ACP-like_sf"/>
</dbReference>
<dbReference type="InterPro" id="IPR020845">
    <property type="entry name" value="AMP-binding_CS"/>
</dbReference>
<evidence type="ECO:0000259" key="7">
    <source>
        <dbReference type="PROSITE" id="PS50075"/>
    </source>
</evidence>
<dbReference type="InterPro" id="IPR029058">
    <property type="entry name" value="AB_hydrolase_fold"/>
</dbReference>
<dbReference type="GO" id="GO:0044550">
    <property type="term" value="P:secondary metabolite biosynthetic process"/>
    <property type="evidence" value="ECO:0007669"/>
    <property type="project" value="TreeGrafter"/>
</dbReference>
<dbReference type="Gene3D" id="3.30.300.30">
    <property type="match status" value="2"/>
</dbReference>
<dbReference type="InterPro" id="IPR023213">
    <property type="entry name" value="CAT-like_dom_sf"/>
</dbReference>
<evidence type="ECO:0000256" key="1">
    <source>
        <dbReference type="ARBA" id="ARBA00005964"/>
    </source>
</evidence>
<dbReference type="GO" id="GO:0016787">
    <property type="term" value="F:hydrolase activity"/>
    <property type="evidence" value="ECO:0007669"/>
    <property type="project" value="UniProtKB-KW"/>
</dbReference>
<dbReference type="Gene3D" id="3.30.559.10">
    <property type="entry name" value="Chloramphenicol acetyltransferase-like domain"/>
    <property type="match status" value="2"/>
</dbReference>
<dbReference type="InterPro" id="IPR006162">
    <property type="entry name" value="Ppantetheine_attach_site"/>
</dbReference>
<keyword evidence="9" id="KW-1185">Reference proteome</keyword>
<sequence>MVTHSNFASALRHQQPMYPEASRVYDFSSHSFDLLWLNFGATLTCGGCLCIPSDEERKDNIVASITRFKATAAGFTPTLARTFEHSSIPLVKTVLLGGEAVEKKDYDAWSPFVDLKNAYGPSECTPATTCLSLSWKPELLGAIGLALGMNAWIVDPEGYRLQPIGEVGELWLEGPCVGDGYLDDPDKTAAAFIKNPSWLQAGGPNTPGRQGRLYRTGDLVRHGNDGILFYMGRKDAQVKIRGQRVELGEVEHHVRALLLQHNCPANIVAEVIITPKTSNPRLVVFLAPTAPATTSIQVDMEDINTQLAAVLPSYMIPSEYITIEDIPLLSSGKTDRRRLQEMSASIAQTPICLNPERKTEPRTTAEKQLQALWATVLGLERSSIKAEDSFLRIGGDSIQAMRLVTFARKQGFELKVAEIFQYPTLDEQAKMLKANNNNRAAEKIVPFSLLSGGLKKEAIITRAASMVDVDPTRIQDIFPCTSLQEGMLAMTARRAGDYVSQAKYRLSPTTDEGTFRRACETLVRTTPILRTRIIDLPSEGLVQAVVDEPIKWTGSERDFPSVGLGTPLTSFCLVKDKKQSGTTFIWNIHHAIFDGWSIPLMLKTIENAYRKEEVPSTVPFQNFVEQIMRLEKPAVDAFWQSQLGDSVPAAFPQLTTPTYQPKGNRTFVHKIDQLAWPSSDITPTTCLRTAWAILQSHHTGSNDVVFGATVSGRQAAVSGIEEIVGPTIATVPVRVQLDWKQSVDQIQKSLQKQAIDMIPFEQTGLQRIRRISDFAKEACQFQTLLVIQPEKEHNPESQVFQCDDMDNGLDNISKTYALKLEFHLGKQGVEVCLNYDSSIIEENHAERLVYQLEHVLRQICSLSNGTRLRDIDVITPQDLKDICTWNRGLADPEEALVHDLFQEAVRRNPTAPAVHAWDGKLTYHQLDELSTRLACQLIAAGVRPNTAVPLGFEKSMWTPVSILAVMKAGGASVLLDMAQPEQRLSSIINQVKPRVILTSPLNNTLVQRLSSSVPVLIVDHQAIDLRSQDQSYQPALNSSEKGQQVKVGDLLYVVFTSGSTGTPKGVMISHYNFASGIKHQRSIMGIDAQSRTFDFSSYLFDISWTTHLHTLTAGGCLCIPSDYDRQNRLREAIQEYGATVVNVTPSVAHSLHIDTVSSLKRLILSGEKVTSSNIRALNGPCTTVVTYGTAECTVKATFVEANVDKTPLRTIGKGYGVNTWLVDPSDHMKLAPVGAVGEICIEGPLVGQGYFGDPEKTAQSFIYDPPWLVKGPPGTTDSGRRGVIYKTGDLARYTADGALLYMGRKDAQIKIRGQRVELGEVEYHVHKALPECRAEVVAEVLTPKGLKNSMLVAFIRPPLAASDGESELRANTAKMTQELDAKLECVLPPYMIPSVYIPIKEIPMGATGKLDRRKLRDHGNAISIDEINGFAASRMSTSRRKPERGVEAKLQELWAKVLGIEASTISADDNFFRLGGDSIAAMRLVRAAQDARPPNQALDQRHAEVEDPKPFSLFDTRNTPSEVLRTIAPSLDVSIDAVQDLYPLPSTQAHLVSLAMQDPPQGCVFSYVDLTNEISLKTLKKTVADVWKHFEILRSSHVQHEGGIWQIIHKNMHVPLDLYEVPSQDNIATFSESTLRKDLRSPMKLGEIYSKFAIFHGTGKPTRLSLRMSHAQYDGFSLQTIAEYIGHSINGRPLPNMSRYSGFVKYSLDNEKATHAYYKSLLQSSKPLLPMIDAQPTDSKCGDAHYTILHKTKSIPEPRNIDGVTPATVFIATSAYVLAKQRKTDDVILSLMVSGRSAMPTRMYSLFGALINLIPCRVQIKPGETLGEILPAVQNQRLNGINYEACTMVDTLETCVDWPQEQQLEYETFGQEYCDQFDNHLHWISDTRYIKVQSSAYLNFSNIRYASPPIGERRFAAPTEPDVNRTVQNGKREYICPQATTAWIKTAYESLRGQPLSDYHNFTVADIESIDVRTSEDCLFLDVLASKSAYDNRENATGATVLVWIHGGGFVSGSKTLFGTGREFISKSEEGGIVYVSINYRLGLFGWLSPQSEDQSHVPNAGLLDQRFALEWVQKYIHLFGGDPNRVTVMGESAGGGSIMYQMTAYGQAKAPFSKAIIQSPYLQYISPETAKDVYQQTLKRAKANGIGALKRMPSSDLQTANALVVGNALPYGTFTFGPVVDGSFVPSIATDLLAHGRFDRSIAVMTSHNSDEGRLFTEPSISDESDYRQWWTETMRGISNNIIDNITEIYPSNFQGSSGYTTQLGRAALTMGDYLINCNAYSLNSALGNSSYAYQFSVPDGLHGDDTASTFYEVDDGSTVNVTIATIMQRYFLNFAKSGTPNGDDVPLFPWYGRGDVQNLSITSLGPMQDTAASRRCAWWQQALYR</sequence>
<dbReference type="InterPro" id="IPR045851">
    <property type="entry name" value="AMP-bd_C_sf"/>
</dbReference>
<feature type="domain" description="Carrier" evidence="7">
    <location>
        <begin position="360"/>
        <end position="436"/>
    </location>
</feature>
<dbReference type="STRING" id="183478.A0A364MUC9"/>
<proteinExistence type="inferred from homology"/>
<dbReference type="SUPFAM" id="SSF53474">
    <property type="entry name" value="alpha/beta-Hydrolases"/>
    <property type="match status" value="1"/>
</dbReference>
<dbReference type="Gene3D" id="3.40.50.1820">
    <property type="entry name" value="alpha/beta hydrolase"/>
    <property type="match status" value="1"/>
</dbReference>
<dbReference type="Pfam" id="PF00135">
    <property type="entry name" value="COesterase"/>
    <property type="match status" value="1"/>
</dbReference>
<dbReference type="InterPro" id="IPR009081">
    <property type="entry name" value="PP-bd_ACP"/>
</dbReference>
<evidence type="ECO:0000256" key="5">
    <source>
        <dbReference type="ARBA" id="ARBA00022801"/>
    </source>
</evidence>
<dbReference type="PROSITE" id="PS00122">
    <property type="entry name" value="CARBOXYLESTERASE_B_1"/>
    <property type="match status" value="1"/>
</dbReference>
<dbReference type="InterPro" id="IPR010071">
    <property type="entry name" value="AA_adenyl_dom"/>
</dbReference>
<evidence type="ECO:0000256" key="3">
    <source>
        <dbReference type="ARBA" id="ARBA00022553"/>
    </source>
</evidence>
<dbReference type="SUPFAM" id="SSF47336">
    <property type="entry name" value="ACP-like"/>
    <property type="match status" value="2"/>
</dbReference>
<dbReference type="InterPro" id="IPR020806">
    <property type="entry name" value="PKS_PP-bd"/>
</dbReference>